<organism evidence="3 4">
    <name type="scientific">Caenorhabditis nigoni</name>
    <dbReference type="NCBI Taxonomy" id="1611254"/>
    <lineage>
        <taxon>Eukaryota</taxon>
        <taxon>Metazoa</taxon>
        <taxon>Ecdysozoa</taxon>
        <taxon>Nematoda</taxon>
        <taxon>Chromadorea</taxon>
        <taxon>Rhabditida</taxon>
        <taxon>Rhabditina</taxon>
        <taxon>Rhabditomorpha</taxon>
        <taxon>Rhabditoidea</taxon>
        <taxon>Rhabditidae</taxon>
        <taxon>Peloderinae</taxon>
        <taxon>Caenorhabditis</taxon>
    </lineage>
</organism>
<protein>
    <recommendedName>
        <fullName evidence="2">DUF7808 domain-containing protein</fullName>
    </recommendedName>
</protein>
<dbReference type="EMBL" id="PDUG01000007">
    <property type="protein sequence ID" value="PIC14635.1"/>
    <property type="molecule type" value="Genomic_DNA"/>
</dbReference>
<name>A0A2G5SHP4_9PELO</name>
<gene>
    <name evidence="3" type="primary">Cni-Y75B12B.11</name>
    <name evidence="3" type="ORF">B9Z55_026876</name>
</gene>
<sequence length="124" mass="14075">MQILVFLSLLLVYPADFLYLWEPRTLQCLSKDCKLSKNADQTGLVPANCSFSGKSGNPEIECDIECDGAERDSVISKKPTDYRYCNRFFTYNTRKTSDGKWTIWRNGTCAIANITMTVHCAFPL</sequence>
<proteinExistence type="predicted"/>
<comment type="caution">
    <text evidence="3">The sequence shown here is derived from an EMBL/GenBank/DDBJ whole genome shotgun (WGS) entry which is preliminary data.</text>
</comment>
<dbReference type="PANTHER" id="PTHR34493:SF2">
    <property type="entry name" value="SECRETED PROTEIN"/>
    <property type="match status" value="1"/>
</dbReference>
<dbReference type="InterPro" id="IPR056710">
    <property type="entry name" value="DUF7808"/>
</dbReference>
<dbReference type="OrthoDB" id="5797427at2759"/>
<feature type="domain" description="DUF7808" evidence="2">
    <location>
        <begin position="44"/>
        <end position="123"/>
    </location>
</feature>
<keyword evidence="1" id="KW-0732">Signal</keyword>
<dbReference type="Proteomes" id="UP000230233">
    <property type="component" value="Unassembled WGS sequence"/>
</dbReference>
<evidence type="ECO:0000256" key="1">
    <source>
        <dbReference type="SAM" id="SignalP"/>
    </source>
</evidence>
<dbReference type="Pfam" id="PF25096">
    <property type="entry name" value="DUF7808"/>
    <property type="match status" value="1"/>
</dbReference>
<keyword evidence="4" id="KW-1185">Reference proteome</keyword>
<reference evidence="4" key="1">
    <citation type="submission" date="2017-10" db="EMBL/GenBank/DDBJ databases">
        <title>Rapid genome shrinkage in a self-fertile nematode reveals novel sperm competition proteins.</title>
        <authorList>
            <person name="Yin D."/>
            <person name="Schwarz E.M."/>
            <person name="Thomas C.G."/>
            <person name="Felde R.L."/>
            <person name="Korf I.F."/>
            <person name="Cutter A.D."/>
            <person name="Schartner C.M."/>
            <person name="Ralston E.J."/>
            <person name="Meyer B.J."/>
            <person name="Haag E.S."/>
        </authorList>
    </citation>
    <scope>NUCLEOTIDE SEQUENCE [LARGE SCALE GENOMIC DNA]</scope>
    <source>
        <strain evidence="4">JU1422</strain>
    </source>
</reference>
<evidence type="ECO:0000313" key="3">
    <source>
        <dbReference type="EMBL" id="PIC14635.1"/>
    </source>
</evidence>
<dbReference type="PANTHER" id="PTHR34493">
    <property type="entry name" value="PROTEIN CBG13422-RELATED"/>
    <property type="match status" value="1"/>
</dbReference>
<evidence type="ECO:0000313" key="4">
    <source>
        <dbReference type="Proteomes" id="UP000230233"/>
    </source>
</evidence>
<feature type="signal peptide" evidence="1">
    <location>
        <begin position="1"/>
        <end position="17"/>
    </location>
</feature>
<dbReference type="AlphaFoldDB" id="A0A2G5SHP4"/>
<feature type="chain" id="PRO_5013781265" description="DUF7808 domain-containing protein" evidence="1">
    <location>
        <begin position="18"/>
        <end position="124"/>
    </location>
</feature>
<evidence type="ECO:0000259" key="2">
    <source>
        <dbReference type="Pfam" id="PF25096"/>
    </source>
</evidence>
<accession>A0A2G5SHP4</accession>